<keyword evidence="2" id="KW-0813">Transport</keyword>
<feature type="domain" description="ABC transporter" evidence="5">
    <location>
        <begin position="21"/>
        <end position="244"/>
    </location>
</feature>
<dbReference type="PANTHER" id="PTHR46743">
    <property type="entry name" value="TEICHOIC ACIDS EXPORT ATP-BINDING PROTEIN TAGH"/>
    <property type="match status" value="1"/>
</dbReference>
<comment type="caution">
    <text evidence="6">The sequence shown here is derived from an EMBL/GenBank/DDBJ whole genome shotgun (WGS) entry which is preliminary data.</text>
</comment>
<evidence type="ECO:0000256" key="1">
    <source>
        <dbReference type="ARBA" id="ARBA00005417"/>
    </source>
</evidence>
<protein>
    <submittedName>
        <fullName evidence="6">ABC transporter ATP-binding protein</fullName>
    </submittedName>
</protein>
<evidence type="ECO:0000313" key="7">
    <source>
        <dbReference type="Proteomes" id="UP001078443"/>
    </source>
</evidence>
<dbReference type="SMART" id="SM00382">
    <property type="entry name" value="AAA"/>
    <property type="match status" value="1"/>
</dbReference>
<evidence type="ECO:0000256" key="3">
    <source>
        <dbReference type="ARBA" id="ARBA00022741"/>
    </source>
</evidence>
<name>A0ABT4D381_9CLOT</name>
<dbReference type="RefSeq" id="WP_268040810.1">
    <property type="nucleotide sequence ID" value="NZ_JAPQER010000003.1"/>
</dbReference>
<dbReference type="Gene3D" id="3.40.50.300">
    <property type="entry name" value="P-loop containing nucleotide triphosphate hydrolases"/>
    <property type="match status" value="1"/>
</dbReference>
<dbReference type="InterPro" id="IPR027417">
    <property type="entry name" value="P-loop_NTPase"/>
</dbReference>
<dbReference type="InterPro" id="IPR003439">
    <property type="entry name" value="ABC_transporter-like_ATP-bd"/>
</dbReference>
<keyword evidence="4 6" id="KW-0067">ATP-binding</keyword>
<gene>
    <name evidence="6" type="ORF">OW763_09165</name>
</gene>
<dbReference type="InterPro" id="IPR017871">
    <property type="entry name" value="ABC_transporter-like_CS"/>
</dbReference>
<organism evidence="6 7">
    <name type="scientific">Clostridium aestuarii</name>
    <dbReference type="NCBI Taxonomy" id="338193"/>
    <lineage>
        <taxon>Bacteria</taxon>
        <taxon>Bacillati</taxon>
        <taxon>Bacillota</taxon>
        <taxon>Clostridia</taxon>
        <taxon>Eubacteriales</taxon>
        <taxon>Clostridiaceae</taxon>
        <taxon>Clostridium</taxon>
    </lineage>
</organism>
<accession>A0ABT4D381</accession>
<evidence type="ECO:0000256" key="4">
    <source>
        <dbReference type="ARBA" id="ARBA00022840"/>
    </source>
</evidence>
<dbReference type="InterPro" id="IPR050683">
    <property type="entry name" value="Bact_Polysacc_Export_ATP-bd"/>
</dbReference>
<dbReference type="InterPro" id="IPR003593">
    <property type="entry name" value="AAA+_ATPase"/>
</dbReference>
<dbReference type="InterPro" id="IPR029439">
    <property type="entry name" value="Wzt_C"/>
</dbReference>
<dbReference type="Pfam" id="PF14524">
    <property type="entry name" value="Wzt_C"/>
    <property type="match status" value="1"/>
</dbReference>
<dbReference type="PANTHER" id="PTHR46743:SF2">
    <property type="entry name" value="TEICHOIC ACIDS EXPORT ATP-BINDING PROTEIN TAGH"/>
    <property type="match status" value="1"/>
</dbReference>
<comment type="similarity">
    <text evidence="1">Belongs to the ABC transporter superfamily.</text>
</comment>
<dbReference type="CDD" id="cd10147">
    <property type="entry name" value="Wzt_C-like"/>
    <property type="match status" value="1"/>
</dbReference>
<sequence>MIVINVEHVKKIYPLYKNKKDRLKEAFSISGKKYHKDFYALNDVSFKVKKGECVGIIGLNGSGKSTILKILSGVSTQTEGKIEAVGTVSALLELGAGFNPEYTGLENIYFNTMIMGFSKKETDEKLQDILDFADIGDFINQPVKIYSSGMFVRLAFAIAINVHPDILIIDEALSVGDVFFQQKCYKKMKELAGKSTVLIVSHDLNALTKFCKRIIVMNKGNIEFDGEPNEAITEYFRIKQGRINDGIALTYSKEDEILNLKDYKSPKEDKYSGNMDVIIEKYFYSINGEPFSENCKKDDEINISIIVNSNKNIDNLIVGYQVRDKYGNEIFGQTSLTSEVEQVPLKEGKNIISFKVIWPEIREGNYFITLGIGEGIEVLNQTEQCWINNAIHLVASTMGKTIFGVFNNSMQEYTVETLK</sequence>
<proteinExistence type="inferred from homology"/>
<evidence type="ECO:0000256" key="2">
    <source>
        <dbReference type="ARBA" id="ARBA00022448"/>
    </source>
</evidence>
<keyword evidence="7" id="KW-1185">Reference proteome</keyword>
<keyword evidence="3" id="KW-0547">Nucleotide-binding</keyword>
<dbReference type="Gene3D" id="2.70.50.60">
    <property type="entry name" value="abc- transporter (atp binding component) like domain"/>
    <property type="match status" value="1"/>
</dbReference>
<dbReference type="GO" id="GO:0005524">
    <property type="term" value="F:ATP binding"/>
    <property type="evidence" value="ECO:0007669"/>
    <property type="project" value="UniProtKB-KW"/>
</dbReference>
<dbReference type="Pfam" id="PF00005">
    <property type="entry name" value="ABC_tran"/>
    <property type="match status" value="1"/>
</dbReference>
<evidence type="ECO:0000259" key="5">
    <source>
        <dbReference type="PROSITE" id="PS50893"/>
    </source>
</evidence>
<dbReference type="EMBL" id="JAPQER010000003">
    <property type="protein sequence ID" value="MCY6484508.1"/>
    <property type="molecule type" value="Genomic_DNA"/>
</dbReference>
<dbReference type="PROSITE" id="PS50893">
    <property type="entry name" value="ABC_TRANSPORTER_2"/>
    <property type="match status" value="1"/>
</dbReference>
<dbReference type="SUPFAM" id="SSF52540">
    <property type="entry name" value="P-loop containing nucleoside triphosphate hydrolases"/>
    <property type="match status" value="1"/>
</dbReference>
<dbReference type="Proteomes" id="UP001078443">
    <property type="component" value="Unassembled WGS sequence"/>
</dbReference>
<dbReference type="PROSITE" id="PS00211">
    <property type="entry name" value="ABC_TRANSPORTER_1"/>
    <property type="match status" value="1"/>
</dbReference>
<reference evidence="6" key="1">
    <citation type="submission" date="2022-12" db="EMBL/GenBank/DDBJ databases">
        <authorList>
            <person name="Wang J."/>
        </authorList>
    </citation>
    <scope>NUCLEOTIDE SEQUENCE</scope>
    <source>
        <strain evidence="6">HY-45-18</strain>
    </source>
</reference>
<dbReference type="CDD" id="cd03220">
    <property type="entry name" value="ABC_KpsT_Wzt"/>
    <property type="match status" value="1"/>
</dbReference>
<dbReference type="InterPro" id="IPR015860">
    <property type="entry name" value="ABC_transpr_TagH-like"/>
</dbReference>
<evidence type="ECO:0000313" key="6">
    <source>
        <dbReference type="EMBL" id="MCY6484508.1"/>
    </source>
</evidence>